<protein>
    <submittedName>
        <fullName evidence="1">Uncharacterized protein</fullName>
    </submittedName>
</protein>
<dbReference type="SUPFAM" id="SSF55729">
    <property type="entry name" value="Acyl-CoA N-acyltransferases (Nat)"/>
    <property type="match status" value="1"/>
</dbReference>
<dbReference type="EMBL" id="CP096983">
    <property type="protein sequence ID" value="URZ09898.1"/>
    <property type="molecule type" value="Genomic_DNA"/>
</dbReference>
<name>A0A1S8LPH6_9CLOT</name>
<dbReference type="GO" id="GO:0016747">
    <property type="term" value="F:acyltransferase activity, transferring groups other than amino-acyl groups"/>
    <property type="evidence" value="ECO:0007669"/>
    <property type="project" value="InterPro"/>
</dbReference>
<proteinExistence type="predicted"/>
<evidence type="ECO:0000313" key="2">
    <source>
        <dbReference type="Proteomes" id="UP000190951"/>
    </source>
</evidence>
<dbReference type="InterPro" id="IPR016181">
    <property type="entry name" value="Acyl_CoA_acyltransferase"/>
</dbReference>
<dbReference type="KEGG" id="crw:CROST_006060"/>
<dbReference type="Gene3D" id="3.40.630.30">
    <property type="match status" value="1"/>
</dbReference>
<dbReference type="PANTHER" id="PTHR39173">
    <property type="entry name" value="ACETYLTRANSFERASE"/>
    <property type="match status" value="1"/>
</dbReference>
<dbReference type="InterPro" id="IPR000182">
    <property type="entry name" value="GNAT_dom"/>
</dbReference>
<reference evidence="1 2" key="1">
    <citation type="submission" date="2022-04" db="EMBL/GenBank/DDBJ databases">
        <title>Genome sequence of C. roseum typestrain.</title>
        <authorList>
            <person name="Poehlein A."/>
            <person name="Schoch T."/>
            <person name="Duerre P."/>
            <person name="Daniel R."/>
        </authorList>
    </citation>
    <scope>NUCLEOTIDE SEQUENCE [LARGE SCALE GENOMIC DNA]</scope>
    <source>
        <strain evidence="1 2">DSM 7320</strain>
    </source>
</reference>
<accession>A0A1S8LPH6</accession>
<sequence length="177" mass="20837">MKEDLKLVKPSLDMKYEFQRMVMEYRSYGEKEYFKMYNKALDDFGGYLIKLEEQDKGIKLKEGFVPCATYWLIDNEKSVLGVIRIRKKLSSEILRDIIGNIGYDISPLKRDKGYGKIILKLGLEKAKKLNITPILVTCDVNNVASKKVIEENGGIFENEVNDRWKKSKIRRYWFYNE</sequence>
<keyword evidence="2" id="KW-1185">Reference proteome</keyword>
<dbReference type="STRING" id="84029.CROST_01780"/>
<dbReference type="Proteomes" id="UP000190951">
    <property type="component" value="Chromosome"/>
</dbReference>
<evidence type="ECO:0000313" key="1">
    <source>
        <dbReference type="EMBL" id="URZ09898.1"/>
    </source>
</evidence>
<dbReference type="PANTHER" id="PTHR39173:SF1">
    <property type="entry name" value="ACETYLTRANSFERASE"/>
    <property type="match status" value="1"/>
</dbReference>
<dbReference type="Pfam" id="PF13302">
    <property type="entry name" value="Acetyltransf_3"/>
    <property type="match status" value="1"/>
</dbReference>
<organism evidence="1 2">
    <name type="scientific">Clostridium felsineum</name>
    <dbReference type="NCBI Taxonomy" id="36839"/>
    <lineage>
        <taxon>Bacteria</taxon>
        <taxon>Bacillati</taxon>
        <taxon>Bacillota</taxon>
        <taxon>Clostridia</taxon>
        <taxon>Eubacteriales</taxon>
        <taxon>Clostridiaceae</taxon>
        <taxon>Clostridium</taxon>
    </lineage>
</organism>
<gene>
    <name evidence="1" type="ORF">CROST_006060</name>
</gene>
<dbReference type="RefSeq" id="WP_077835055.1">
    <property type="nucleotide sequence ID" value="NZ_CP096983.1"/>
</dbReference>
<dbReference type="PROSITE" id="PS51186">
    <property type="entry name" value="GNAT"/>
    <property type="match status" value="1"/>
</dbReference>
<dbReference type="AlphaFoldDB" id="A0A1S8LPH6"/>